<feature type="signal peptide" evidence="6">
    <location>
        <begin position="1"/>
        <end position="27"/>
    </location>
</feature>
<feature type="transmembrane region" description="Helical" evidence="5">
    <location>
        <begin position="97"/>
        <end position="116"/>
    </location>
</feature>
<keyword evidence="3 5" id="KW-1133">Transmembrane helix</keyword>
<name>A0A1Y2G2T8_9BASI</name>
<evidence type="ECO:0000313" key="8">
    <source>
        <dbReference type="Proteomes" id="UP000193467"/>
    </source>
</evidence>
<dbReference type="GO" id="GO:0005886">
    <property type="term" value="C:plasma membrane"/>
    <property type="evidence" value="ECO:0007669"/>
    <property type="project" value="InterPro"/>
</dbReference>
<comment type="subcellular location">
    <subcellularLocation>
        <location evidence="1">Membrane</location>
        <topology evidence="1">Multi-pass membrane protein</topology>
    </subcellularLocation>
</comment>
<evidence type="ECO:0008006" key="9">
    <source>
        <dbReference type="Google" id="ProtNLM"/>
    </source>
</evidence>
<evidence type="ECO:0000256" key="3">
    <source>
        <dbReference type="ARBA" id="ARBA00022989"/>
    </source>
</evidence>
<dbReference type="PANTHER" id="PTHR28013">
    <property type="entry name" value="PROTEIN DCV1-RELATED"/>
    <property type="match status" value="1"/>
</dbReference>
<dbReference type="GO" id="GO:0035838">
    <property type="term" value="C:growing cell tip"/>
    <property type="evidence" value="ECO:0007669"/>
    <property type="project" value="TreeGrafter"/>
</dbReference>
<evidence type="ECO:0000256" key="2">
    <source>
        <dbReference type="ARBA" id="ARBA00022692"/>
    </source>
</evidence>
<dbReference type="Proteomes" id="UP000193467">
    <property type="component" value="Unassembled WGS sequence"/>
</dbReference>
<accession>A0A1Y2G2T8</accession>
<evidence type="ECO:0000256" key="1">
    <source>
        <dbReference type="ARBA" id="ARBA00004141"/>
    </source>
</evidence>
<dbReference type="InterPro" id="IPR051380">
    <property type="entry name" value="pH-response_reg_palI/RIM9"/>
</dbReference>
<keyword evidence="6" id="KW-0732">Signal</keyword>
<keyword evidence="2 5" id="KW-0812">Transmembrane</keyword>
<dbReference type="InParanoid" id="A0A1Y2G2T8"/>
<proteinExistence type="predicted"/>
<comment type="caution">
    <text evidence="7">The sequence shown here is derived from an EMBL/GenBank/DDBJ whole genome shotgun (WGS) entry which is preliminary data.</text>
</comment>
<evidence type="ECO:0000256" key="5">
    <source>
        <dbReference type="SAM" id="Phobius"/>
    </source>
</evidence>
<feature type="transmembrane region" description="Helical" evidence="5">
    <location>
        <begin position="165"/>
        <end position="189"/>
    </location>
</feature>
<protein>
    <recommendedName>
        <fullName evidence="9">SUR7/PalI family-domain-containing protein</fullName>
    </recommendedName>
</protein>
<sequence>MGFLGFHHLGTFLLLISFGLLLATTLSAPVTRIGLLKVFSPTEGDLVFGVFGYCQIISGADDVCSKASMSYSITDALNIAYSNTFINLSINKATYGLILHPISAGVTLLAFIIAALSHRFGFVFAAVIAAVAWLLTIVTLALDLAIFLPTRNKIIDAGGSVSYGVGIYCTLAAAVVLFLGAICTFFALFTDRKEKRRAKGAVYSFVPQPAVVMPQMQPSYSYGKY</sequence>
<dbReference type="Pfam" id="PF06687">
    <property type="entry name" value="SUR7"/>
    <property type="match status" value="1"/>
</dbReference>
<dbReference type="AlphaFoldDB" id="A0A1Y2G2T8"/>
<dbReference type="GO" id="GO:0032153">
    <property type="term" value="C:cell division site"/>
    <property type="evidence" value="ECO:0007669"/>
    <property type="project" value="TreeGrafter"/>
</dbReference>
<keyword evidence="4 5" id="KW-0472">Membrane</keyword>
<dbReference type="InterPro" id="IPR009571">
    <property type="entry name" value="SUR7/Rim9-like_fungi"/>
</dbReference>
<dbReference type="OrthoDB" id="2354757at2759"/>
<reference evidence="7 8" key="1">
    <citation type="submission" date="2016-07" db="EMBL/GenBank/DDBJ databases">
        <title>Pervasive Adenine N6-methylation of Active Genes in Fungi.</title>
        <authorList>
            <consortium name="DOE Joint Genome Institute"/>
            <person name="Mondo S.J."/>
            <person name="Dannebaum R.O."/>
            <person name="Kuo R.C."/>
            <person name="Labutti K."/>
            <person name="Haridas S."/>
            <person name="Kuo A."/>
            <person name="Salamov A."/>
            <person name="Ahrendt S.R."/>
            <person name="Lipzen A."/>
            <person name="Sullivan W."/>
            <person name="Andreopoulos W.B."/>
            <person name="Clum A."/>
            <person name="Lindquist E."/>
            <person name="Daum C."/>
            <person name="Ramamoorthy G.K."/>
            <person name="Gryganskyi A."/>
            <person name="Culley D."/>
            <person name="Magnuson J.K."/>
            <person name="James T.Y."/>
            <person name="O'Malley M.A."/>
            <person name="Stajich J.E."/>
            <person name="Spatafora J.W."/>
            <person name="Visel A."/>
            <person name="Grigoriev I.V."/>
        </authorList>
    </citation>
    <scope>NUCLEOTIDE SEQUENCE [LARGE SCALE GENOMIC DNA]</scope>
    <source>
        <strain evidence="7 8">62-1032</strain>
    </source>
</reference>
<organism evidence="7 8">
    <name type="scientific">Leucosporidium creatinivorum</name>
    <dbReference type="NCBI Taxonomy" id="106004"/>
    <lineage>
        <taxon>Eukaryota</taxon>
        <taxon>Fungi</taxon>
        <taxon>Dikarya</taxon>
        <taxon>Basidiomycota</taxon>
        <taxon>Pucciniomycotina</taxon>
        <taxon>Microbotryomycetes</taxon>
        <taxon>Leucosporidiales</taxon>
        <taxon>Leucosporidium</taxon>
    </lineage>
</organism>
<evidence type="ECO:0000256" key="4">
    <source>
        <dbReference type="ARBA" id="ARBA00023136"/>
    </source>
</evidence>
<keyword evidence="8" id="KW-1185">Reference proteome</keyword>
<dbReference type="STRING" id="106004.A0A1Y2G2T8"/>
<feature type="transmembrane region" description="Helical" evidence="5">
    <location>
        <begin position="123"/>
        <end position="145"/>
    </location>
</feature>
<evidence type="ECO:0000313" key="7">
    <source>
        <dbReference type="EMBL" id="ORY90620.1"/>
    </source>
</evidence>
<evidence type="ECO:0000256" key="6">
    <source>
        <dbReference type="SAM" id="SignalP"/>
    </source>
</evidence>
<dbReference type="PANTHER" id="PTHR28013:SF3">
    <property type="entry name" value="PROTEIN DCV1-RELATED"/>
    <property type="match status" value="1"/>
</dbReference>
<gene>
    <name evidence="7" type="ORF">BCR35DRAFT_299161</name>
</gene>
<feature type="chain" id="PRO_5012576047" description="SUR7/PalI family-domain-containing protein" evidence="6">
    <location>
        <begin position="28"/>
        <end position="225"/>
    </location>
</feature>
<dbReference type="EMBL" id="MCGR01000003">
    <property type="protein sequence ID" value="ORY90620.1"/>
    <property type="molecule type" value="Genomic_DNA"/>
</dbReference>